<dbReference type="GeneID" id="54364232"/>
<dbReference type="RefSeq" id="XP_033459804.1">
    <property type="nucleotide sequence ID" value="XM_033606432.1"/>
</dbReference>
<dbReference type="Pfam" id="PF09734">
    <property type="entry name" value="Tau95"/>
    <property type="match status" value="1"/>
</dbReference>
<reference evidence="8" key="3">
    <citation type="submission" date="2025-08" db="UniProtKB">
        <authorList>
            <consortium name="RefSeq"/>
        </authorList>
    </citation>
    <scope>IDENTIFICATION</scope>
    <source>
        <strain evidence="8">CBS 342.82</strain>
    </source>
</reference>
<evidence type="ECO:0000313" key="7">
    <source>
        <dbReference type="Proteomes" id="UP000504637"/>
    </source>
</evidence>
<dbReference type="GO" id="GO:0001003">
    <property type="term" value="F:RNA polymerase III type 2 promoter sequence-specific DNA binding"/>
    <property type="evidence" value="ECO:0007669"/>
    <property type="project" value="TreeGrafter"/>
</dbReference>
<dbReference type="GO" id="GO:0001002">
    <property type="term" value="F:RNA polymerase III type 1 promoter sequence-specific DNA binding"/>
    <property type="evidence" value="ECO:0007669"/>
    <property type="project" value="TreeGrafter"/>
</dbReference>
<keyword evidence="7" id="KW-1185">Reference proteome</keyword>
<evidence type="ECO:0000313" key="8">
    <source>
        <dbReference type="RefSeq" id="XP_033459804.1"/>
    </source>
</evidence>
<dbReference type="Pfam" id="PF17682">
    <property type="entry name" value="Tau95_N"/>
    <property type="match status" value="1"/>
</dbReference>
<evidence type="ECO:0000256" key="3">
    <source>
        <dbReference type="ARBA" id="ARBA00023163"/>
    </source>
</evidence>
<dbReference type="OrthoDB" id="5598268at2759"/>
<dbReference type="PANTHER" id="PTHR13230">
    <property type="entry name" value="GENERAL TRANSCRIPTION FACTOR IIIC, POLYPEPTIDE 5"/>
    <property type="match status" value="1"/>
</dbReference>
<keyword evidence="4" id="KW-0539">Nucleus</keyword>
<dbReference type="GO" id="GO:0000127">
    <property type="term" value="C:transcription factor TFIIIC complex"/>
    <property type="evidence" value="ECO:0007669"/>
    <property type="project" value="InterPro"/>
</dbReference>
<evidence type="ECO:0000259" key="6">
    <source>
        <dbReference type="Pfam" id="PF17682"/>
    </source>
</evidence>
<dbReference type="InterPro" id="IPR040454">
    <property type="entry name" value="TF_IIIC_Tfc1/Sfc1"/>
</dbReference>
<dbReference type="GO" id="GO:0006384">
    <property type="term" value="P:transcription initiation at RNA polymerase III promoter"/>
    <property type="evidence" value="ECO:0007669"/>
    <property type="project" value="InterPro"/>
</dbReference>
<dbReference type="PANTHER" id="PTHR13230:SF5">
    <property type="entry name" value="GENERAL TRANSCRIPTION FACTOR 3C POLYPEPTIDE 5"/>
    <property type="match status" value="1"/>
</dbReference>
<feature type="domain" description="Transcription factor IIIC subunit Tfc1/Sfc1 triple barrel" evidence="6">
    <location>
        <begin position="10"/>
        <end position="156"/>
    </location>
</feature>
<name>A0A6J3M4D4_9PEZI</name>
<proteinExistence type="predicted"/>
<evidence type="ECO:0000256" key="4">
    <source>
        <dbReference type="ARBA" id="ARBA00023242"/>
    </source>
</evidence>
<reference evidence="8" key="2">
    <citation type="submission" date="2020-04" db="EMBL/GenBank/DDBJ databases">
        <authorList>
            <consortium name="NCBI Genome Project"/>
        </authorList>
    </citation>
    <scope>NUCLEOTIDE SEQUENCE</scope>
    <source>
        <strain evidence="8">CBS 342.82</strain>
    </source>
</reference>
<keyword evidence="3" id="KW-0804">Transcription</keyword>
<dbReference type="Proteomes" id="UP000504637">
    <property type="component" value="Unplaced"/>
</dbReference>
<dbReference type="AlphaFoldDB" id="A0A6J3M4D4"/>
<protein>
    <recommendedName>
        <fullName evidence="9">Transcription factor IIIC, subunit 5</fullName>
    </recommendedName>
</protein>
<dbReference type="InterPro" id="IPR041499">
    <property type="entry name" value="Tfc1/Sfc1_N"/>
</dbReference>
<reference evidence="8" key="1">
    <citation type="submission" date="2020-01" db="EMBL/GenBank/DDBJ databases">
        <authorList>
            <consortium name="DOE Joint Genome Institute"/>
            <person name="Haridas S."/>
            <person name="Albert R."/>
            <person name="Binder M."/>
            <person name="Bloem J."/>
            <person name="Labutti K."/>
            <person name="Salamov A."/>
            <person name="Andreopoulos B."/>
            <person name="Baker S.E."/>
            <person name="Barry K."/>
            <person name="Bills G."/>
            <person name="Bluhm B.H."/>
            <person name="Cannon C."/>
            <person name="Castanera R."/>
            <person name="Culley D.E."/>
            <person name="Daum C."/>
            <person name="Ezra D."/>
            <person name="Gonzalez J.B."/>
            <person name="Henrissat B."/>
            <person name="Kuo A."/>
            <person name="Liang C."/>
            <person name="Lipzen A."/>
            <person name="Lutzoni F."/>
            <person name="Magnuson J."/>
            <person name="Mondo S."/>
            <person name="Nolan M."/>
            <person name="Ohm R."/>
            <person name="Pangilinan J."/>
            <person name="Park H.-J."/>
            <person name="Ramirez L."/>
            <person name="Alfaro M."/>
            <person name="Sun H."/>
            <person name="Tritt A."/>
            <person name="Yoshinaga Y."/>
            <person name="Zwiers L.-H."/>
            <person name="Turgeon B.G."/>
            <person name="Goodwin S.B."/>
            <person name="Spatafora J.W."/>
            <person name="Crous P.W."/>
            <person name="Grigoriev I.V."/>
        </authorList>
    </citation>
    <scope>NUCLEOTIDE SEQUENCE</scope>
    <source>
        <strain evidence="8">CBS 342.82</strain>
    </source>
</reference>
<dbReference type="InterPro" id="IPR019136">
    <property type="entry name" value="TF_IIIC_su-5_HTH"/>
</dbReference>
<evidence type="ECO:0000256" key="1">
    <source>
        <dbReference type="ARBA" id="ARBA00004123"/>
    </source>
</evidence>
<feature type="domain" description="Transcription factor IIIC subunit 5 HTH" evidence="5">
    <location>
        <begin position="196"/>
        <end position="344"/>
    </location>
</feature>
<comment type="subcellular location">
    <subcellularLocation>
        <location evidence="1">Nucleus</location>
    </subcellularLocation>
</comment>
<sequence length="501" mass="56198">MYDIPSTRVVAVEHPCIVKNVKNGLKSLGGEAQLKHVLEHHVGDSKVGRKENLLPEPVAGVVLRPDDPFAKKIPSVGIETRNVLVKVTLPKATGRKRKRGSQDPFRLLSNEAANATSVTSLDILRKMHDNQRKYTIEVIGVVNETHRFRTLPDFQLRGSDQPIMDVLRNNILTPDYKTLREFKPDLSPGGGSIAFPGPPSFAHIDIPYRYEYQQAPGVVVIPGDDGKLIAKNVHGPARKVTWALPPDLDEVPQGPPHHIPLTSPDGLLLPRAVRQLQELLEKRPLITKRVALNTIPSISDSIFKEASQFVGYSFSAGPWRDTLIKYGVDPRKDPKYRTYQTLMFMIDKESMKTSGSVYGHWLRPERHQRDNPTSHIFDGKSITTNGKIWQICDVTDPLVQGIFQTDEIRVDCDIHRFGWFHNGTLAKARAIMKDKMRLLFAGEVPLEEDYLPILACPDELHHANIHKAVMTERQYGKRVARMSTDVRAIAQAQGSHLGVKG</sequence>
<dbReference type="InterPro" id="IPR042536">
    <property type="entry name" value="TFIIIC_tauA_Sfc1"/>
</dbReference>
<evidence type="ECO:0008006" key="9">
    <source>
        <dbReference type="Google" id="ProtNLM"/>
    </source>
</evidence>
<evidence type="ECO:0000256" key="2">
    <source>
        <dbReference type="ARBA" id="ARBA00023125"/>
    </source>
</evidence>
<organism evidence="8">
    <name type="scientific">Dissoconium aciculare CBS 342.82</name>
    <dbReference type="NCBI Taxonomy" id="1314786"/>
    <lineage>
        <taxon>Eukaryota</taxon>
        <taxon>Fungi</taxon>
        <taxon>Dikarya</taxon>
        <taxon>Ascomycota</taxon>
        <taxon>Pezizomycotina</taxon>
        <taxon>Dothideomycetes</taxon>
        <taxon>Dothideomycetidae</taxon>
        <taxon>Mycosphaerellales</taxon>
        <taxon>Dissoconiaceae</taxon>
        <taxon>Dissoconium</taxon>
    </lineage>
</organism>
<dbReference type="Gene3D" id="3.30.200.160">
    <property type="entry name" value="TFIIIC, subcomplex tauA, subunit Sfc1, barrel domain"/>
    <property type="match status" value="1"/>
</dbReference>
<evidence type="ECO:0000259" key="5">
    <source>
        <dbReference type="Pfam" id="PF09734"/>
    </source>
</evidence>
<keyword evidence="2" id="KW-0238">DNA-binding</keyword>
<accession>A0A6J3M4D4</accession>
<dbReference type="GO" id="GO:0005634">
    <property type="term" value="C:nucleus"/>
    <property type="evidence" value="ECO:0007669"/>
    <property type="project" value="UniProtKB-SubCell"/>
</dbReference>
<gene>
    <name evidence="8" type="ORF">K489DRAFT_388679</name>
</gene>